<accession>A0A4Z2EPS6</accession>
<sequence>MIRHRGDTRRVRRSDWATLSNINPNIRRRAERQHPGTRSAASAIFTHEAPPGNRKSRGRGGEGPPGRRARSTRRRPRGPAASFHLGFDLTDRRREEEEEDDAPRCGAERSLGGHFGGLKVSHTRGRLFRNPRKKMR</sequence>
<evidence type="ECO:0000313" key="2">
    <source>
        <dbReference type="EMBL" id="TNN30610.1"/>
    </source>
</evidence>
<name>A0A4Z2EPS6_9TELE</name>
<feature type="compositionally biased region" description="Basic and acidic residues" evidence="1">
    <location>
        <begin position="1"/>
        <end position="15"/>
    </location>
</feature>
<dbReference type="EMBL" id="SRLO01004304">
    <property type="protein sequence ID" value="TNN30610.1"/>
    <property type="molecule type" value="Genomic_DNA"/>
</dbReference>
<gene>
    <name evidence="2" type="ORF">EYF80_059239</name>
</gene>
<feature type="compositionally biased region" description="Basic residues" evidence="1">
    <location>
        <begin position="121"/>
        <end position="136"/>
    </location>
</feature>
<keyword evidence="3" id="KW-1185">Reference proteome</keyword>
<evidence type="ECO:0000256" key="1">
    <source>
        <dbReference type="SAM" id="MobiDB-lite"/>
    </source>
</evidence>
<proteinExistence type="predicted"/>
<reference evidence="2 3" key="1">
    <citation type="submission" date="2019-03" db="EMBL/GenBank/DDBJ databases">
        <title>First draft genome of Liparis tanakae, snailfish: a comprehensive survey of snailfish specific genes.</title>
        <authorList>
            <person name="Kim W."/>
            <person name="Song I."/>
            <person name="Jeong J.-H."/>
            <person name="Kim D."/>
            <person name="Kim S."/>
            <person name="Ryu S."/>
            <person name="Song J.Y."/>
            <person name="Lee S.K."/>
        </authorList>
    </citation>
    <scope>NUCLEOTIDE SEQUENCE [LARGE SCALE GENOMIC DNA]</scope>
    <source>
        <tissue evidence="2">Muscle</tissue>
    </source>
</reference>
<comment type="caution">
    <text evidence="2">The sequence shown here is derived from an EMBL/GenBank/DDBJ whole genome shotgun (WGS) entry which is preliminary data.</text>
</comment>
<dbReference type="Proteomes" id="UP000314294">
    <property type="component" value="Unassembled WGS sequence"/>
</dbReference>
<protein>
    <submittedName>
        <fullName evidence="2">Uncharacterized protein</fullName>
    </submittedName>
</protein>
<feature type="region of interest" description="Disordered" evidence="1">
    <location>
        <begin position="1"/>
        <end position="136"/>
    </location>
</feature>
<evidence type="ECO:0000313" key="3">
    <source>
        <dbReference type="Proteomes" id="UP000314294"/>
    </source>
</evidence>
<organism evidence="2 3">
    <name type="scientific">Liparis tanakae</name>
    <name type="common">Tanaka's snailfish</name>
    <dbReference type="NCBI Taxonomy" id="230148"/>
    <lineage>
        <taxon>Eukaryota</taxon>
        <taxon>Metazoa</taxon>
        <taxon>Chordata</taxon>
        <taxon>Craniata</taxon>
        <taxon>Vertebrata</taxon>
        <taxon>Euteleostomi</taxon>
        <taxon>Actinopterygii</taxon>
        <taxon>Neopterygii</taxon>
        <taxon>Teleostei</taxon>
        <taxon>Neoteleostei</taxon>
        <taxon>Acanthomorphata</taxon>
        <taxon>Eupercaria</taxon>
        <taxon>Perciformes</taxon>
        <taxon>Cottioidei</taxon>
        <taxon>Cottales</taxon>
        <taxon>Liparidae</taxon>
        <taxon>Liparis</taxon>
    </lineage>
</organism>
<dbReference type="AlphaFoldDB" id="A0A4Z2EPS6"/>
<feature type="compositionally biased region" description="Basic residues" evidence="1">
    <location>
        <begin position="67"/>
        <end position="77"/>
    </location>
</feature>